<dbReference type="AlphaFoldDB" id="W4LWZ6"/>
<dbReference type="PATRIC" id="fig|1429438.4.peg.1259"/>
<comment type="caution">
    <text evidence="7">The sequence shown here is derived from an EMBL/GenBank/DDBJ whole genome shotgun (WGS) entry which is preliminary data.</text>
</comment>
<dbReference type="GO" id="GO:0042597">
    <property type="term" value="C:periplasmic space"/>
    <property type="evidence" value="ECO:0007669"/>
    <property type="project" value="UniProtKB-SubCell"/>
</dbReference>
<evidence type="ECO:0000259" key="5">
    <source>
        <dbReference type="Pfam" id="PF07940"/>
    </source>
</evidence>
<dbReference type="InterPro" id="IPR031680">
    <property type="entry name" value="Hepar_II_III_N"/>
</dbReference>
<evidence type="ECO:0000313" key="8">
    <source>
        <dbReference type="Proteomes" id="UP000019141"/>
    </source>
</evidence>
<feature type="domain" description="Heparin-sulfate lyase N-terminal" evidence="6">
    <location>
        <begin position="56"/>
        <end position="370"/>
    </location>
</feature>
<evidence type="ECO:0000259" key="6">
    <source>
        <dbReference type="Pfam" id="PF16889"/>
    </source>
</evidence>
<proteinExistence type="predicted"/>
<evidence type="ECO:0000256" key="4">
    <source>
        <dbReference type="ARBA" id="ARBA00023239"/>
    </source>
</evidence>
<protein>
    <submittedName>
        <fullName evidence="7">Uncharacterized protein</fullName>
    </submittedName>
</protein>
<keyword evidence="4" id="KW-0456">Lyase</keyword>
<accession>W4LWZ6</accession>
<dbReference type="Gene3D" id="2.70.98.70">
    <property type="match status" value="1"/>
</dbReference>
<dbReference type="SUPFAM" id="SSF48230">
    <property type="entry name" value="Chondroitin AC/alginate lyase"/>
    <property type="match status" value="1"/>
</dbReference>
<dbReference type="GO" id="GO:0016829">
    <property type="term" value="F:lyase activity"/>
    <property type="evidence" value="ECO:0007669"/>
    <property type="project" value="UniProtKB-KW"/>
</dbReference>
<dbReference type="Proteomes" id="UP000019141">
    <property type="component" value="Unassembled WGS sequence"/>
</dbReference>
<keyword evidence="2" id="KW-0732">Signal</keyword>
<reference evidence="7 8" key="1">
    <citation type="journal article" date="2014" name="Nature">
        <title>An environmental bacterial taxon with a large and distinct metabolic repertoire.</title>
        <authorList>
            <person name="Wilson M.C."/>
            <person name="Mori T."/>
            <person name="Ruckert C."/>
            <person name="Uria A.R."/>
            <person name="Helf M.J."/>
            <person name="Takada K."/>
            <person name="Gernert C."/>
            <person name="Steffens U.A."/>
            <person name="Heycke N."/>
            <person name="Schmitt S."/>
            <person name="Rinke C."/>
            <person name="Helfrich E.J."/>
            <person name="Brachmann A.O."/>
            <person name="Gurgui C."/>
            <person name="Wakimoto T."/>
            <person name="Kracht M."/>
            <person name="Crusemann M."/>
            <person name="Hentschel U."/>
            <person name="Abe I."/>
            <person name="Matsunaga S."/>
            <person name="Kalinowski J."/>
            <person name="Takeyama H."/>
            <person name="Piel J."/>
        </authorList>
    </citation>
    <scope>NUCLEOTIDE SEQUENCE [LARGE SCALE GENOMIC DNA]</scope>
    <source>
        <strain evidence="8">TSY1</strain>
    </source>
</reference>
<organism evidence="7 8">
    <name type="scientific">Entotheonella factor</name>
    <dbReference type="NCBI Taxonomy" id="1429438"/>
    <lineage>
        <taxon>Bacteria</taxon>
        <taxon>Pseudomonadati</taxon>
        <taxon>Nitrospinota/Tectimicrobiota group</taxon>
        <taxon>Candidatus Tectimicrobiota</taxon>
        <taxon>Candidatus Entotheonellia</taxon>
        <taxon>Candidatus Entotheonellales</taxon>
        <taxon>Candidatus Entotheonellaceae</taxon>
        <taxon>Candidatus Entotheonella</taxon>
    </lineage>
</organism>
<dbReference type="PANTHER" id="PTHR39210:SF1">
    <property type="entry name" value="HEPARIN-SULFATE LYASE"/>
    <property type="match status" value="1"/>
</dbReference>
<sequence>MSQYLKVRQMSGREVRVRLRQRGYQLWERWRHWHDRQPMTDAALFTQLHLPSGTATADELWTYYRHRQSPRFFLDQQPPEALRRLIHTAFPELLSNTLSQAKAVMQQQFTLLGHKVQYTGAIDWHTDPTGDQATPWPRVFYADVPLADETLPHGDIKYVWELNRHQYLLELGKAYWLTGEQAYADAAMALLGHWIEANPYNTGVNWTNALEPAYRVFAWLWVVAWCREGLRADFWICFLKSLYQHARYIHAHLEYYTSPYNHLIGEATALFWLGTLFPEFKSAREWAACGWRILETELEHQFYVDGFTVEQASGYHYATLGFYSMAVLLRQLNGEPVPERLLSRLESAIAFSVHLTQPHGCVPRIGDSDDARPIRLSQRPPWDFREYHAIGAVLFSRPDFKHAAGGYAEEALWLLGTSGYHRFASLASEPPQGLSKAFPASGYYVMRTGWDREEHWACVDCGPQAGGLSEGAVPSAAHGHADALSVLITAYGEPLLVDGGSFYYNGDPVWRDYFRQTRAHNTVVVDGADQARHHGGMGWSNAVEPQCEAWASTPTYDYICGLHSGFVRLPVPVWHRRAVFFRKPDYWLIFDELQGTGLHQVDSYLHFAPSTLETGSDWVVATSLSSGRQFTVRLAGAPLQMSVDTAHQTDQPDSGWIGIGYGCRRPAPVVRWQAPLVLPQRWCMLVTCEGGDWQLDCQQTGVVVRDRGRIDHFSWPGCDQDGSHFGFRLDGSDDTLISGWGMGS</sequence>
<keyword evidence="3" id="KW-0574">Periplasm</keyword>
<dbReference type="PANTHER" id="PTHR39210">
    <property type="entry name" value="HEPARIN-SULFATE LYASE"/>
    <property type="match status" value="1"/>
</dbReference>
<dbReference type="Pfam" id="PF16889">
    <property type="entry name" value="Hepar_II_III_N"/>
    <property type="match status" value="1"/>
</dbReference>
<dbReference type="HOGENOM" id="CLU_022012_0_0_7"/>
<gene>
    <name evidence="7" type="ORF">ETSY1_05595</name>
</gene>
<keyword evidence="8" id="KW-1185">Reference proteome</keyword>
<name>W4LWZ6_ENTF1</name>
<feature type="domain" description="Heparinase II/III-like C-terminal" evidence="5">
    <location>
        <begin position="433"/>
        <end position="648"/>
    </location>
</feature>
<dbReference type="InterPro" id="IPR012480">
    <property type="entry name" value="Hepar_II_III_C"/>
</dbReference>
<dbReference type="Gene3D" id="1.50.10.100">
    <property type="entry name" value="Chondroitin AC/alginate lyase"/>
    <property type="match status" value="1"/>
</dbReference>
<evidence type="ECO:0000256" key="3">
    <source>
        <dbReference type="ARBA" id="ARBA00022764"/>
    </source>
</evidence>
<comment type="subcellular location">
    <subcellularLocation>
        <location evidence="1">Periplasm</location>
    </subcellularLocation>
</comment>
<dbReference type="EMBL" id="AZHW01000192">
    <property type="protein sequence ID" value="ETX01887.1"/>
    <property type="molecule type" value="Genomic_DNA"/>
</dbReference>
<evidence type="ECO:0000256" key="1">
    <source>
        <dbReference type="ARBA" id="ARBA00004418"/>
    </source>
</evidence>
<dbReference type="InterPro" id="IPR008929">
    <property type="entry name" value="Chondroitin_lyas"/>
</dbReference>
<dbReference type="Pfam" id="PF07940">
    <property type="entry name" value="Hepar_II_III_C"/>
    <property type="match status" value="1"/>
</dbReference>
<evidence type="ECO:0000313" key="7">
    <source>
        <dbReference type="EMBL" id="ETX01887.1"/>
    </source>
</evidence>
<evidence type="ECO:0000256" key="2">
    <source>
        <dbReference type="ARBA" id="ARBA00022729"/>
    </source>
</evidence>